<evidence type="ECO:0008006" key="3">
    <source>
        <dbReference type="Google" id="ProtNLM"/>
    </source>
</evidence>
<dbReference type="EMBL" id="RKQG01000001">
    <property type="protein sequence ID" value="RPE36960.1"/>
    <property type="molecule type" value="Genomic_DNA"/>
</dbReference>
<keyword evidence="2" id="KW-1185">Reference proteome</keyword>
<evidence type="ECO:0000313" key="2">
    <source>
        <dbReference type="Proteomes" id="UP000266906"/>
    </source>
</evidence>
<dbReference type="AlphaFoldDB" id="A0A3N4SEB0"/>
<name>A0A3N4SEB0_9ACTN</name>
<dbReference type="Proteomes" id="UP000266906">
    <property type="component" value="Unassembled WGS sequence"/>
</dbReference>
<evidence type="ECO:0000313" key="1">
    <source>
        <dbReference type="EMBL" id="RPE36960.1"/>
    </source>
</evidence>
<sequence length="180" mass="19385">MGIDHEGRPYPEALAAVLAEQFEYGEDGGIDLEAFGAFLSAGETTRWLRAWTGNPEVTGGMFRVFAMDGTGGYAAFWLVEPGGELVGQPVVFLGSEGETGVVARDLGEFLWLLADGVGPAEAVDESRRGPRTLCEPRLRAAAERFAPGRGRPAPELLELARRRYPDFEAVVEALCPPYPG</sequence>
<organism evidence="1 2">
    <name type="scientific">Kitasatospora cineracea</name>
    <dbReference type="NCBI Taxonomy" id="88074"/>
    <lineage>
        <taxon>Bacteria</taxon>
        <taxon>Bacillati</taxon>
        <taxon>Actinomycetota</taxon>
        <taxon>Actinomycetes</taxon>
        <taxon>Kitasatosporales</taxon>
        <taxon>Streptomycetaceae</taxon>
        <taxon>Kitasatospora</taxon>
    </lineage>
</organism>
<gene>
    <name evidence="1" type="ORF">EDD38_5341</name>
</gene>
<accession>A0A3N4SEB0</accession>
<protein>
    <recommendedName>
        <fullName evidence="3">SMI1/KNR4 family protein</fullName>
    </recommendedName>
</protein>
<proteinExistence type="predicted"/>
<comment type="caution">
    <text evidence="1">The sequence shown here is derived from an EMBL/GenBank/DDBJ whole genome shotgun (WGS) entry which is preliminary data.</text>
</comment>
<reference evidence="1 2" key="1">
    <citation type="submission" date="2018-11" db="EMBL/GenBank/DDBJ databases">
        <title>Sequencing the genomes of 1000 actinobacteria strains.</title>
        <authorList>
            <person name="Klenk H.-P."/>
        </authorList>
    </citation>
    <scope>NUCLEOTIDE SEQUENCE [LARGE SCALE GENOMIC DNA]</scope>
    <source>
        <strain evidence="1 2">DSM 44781</strain>
    </source>
</reference>